<name>X7F5L8_9RHOB</name>
<reference evidence="3 4" key="1">
    <citation type="submission" date="2014-01" db="EMBL/GenBank/DDBJ databases">
        <title>Roseivivax isoporae LMG 25204 Genome Sequencing.</title>
        <authorList>
            <person name="Lai Q."/>
            <person name="Li G."/>
            <person name="Shao Z."/>
        </authorList>
    </citation>
    <scope>NUCLEOTIDE SEQUENCE [LARGE SCALE GENOMIC DNA]</scope>
    <source>
        <strain evidence="3 4">LMG 25204</strain>
    </source>
</reference>
<feature type="compositionally biased region" description="Low complexity" evidence="1">
    <location>
        <begin position="192"/>
        <end position="206"/>
    </location>
</feature>
<dbReference type="RefSeq" id="WP_043773894.1">
    <property type="nucleotide sequence ID" value="NZ_JAME01000034.1"/>
</dbReference>
<gene>
    <name evidence="3" type="ORF">RISW2_14380</name>
</gene>
<dbReference type="AlphaFoldDB" id="X7F5L8"/>
<proteinExistence type="predicted"/>
<feature type="compositionally biased region" description="Polar residues" evidence="1">
    <location>
        <begin position="211"/>
        <end position="231"/>
    </location>
</feature>
<evidence type="ECO:0000313" key="4">
    <source>
        <dbReference type="Proteomes" id="UP000023430"/>
    </source>
</evidence>
<dbReference type="eggNOG" id="COG4961">
    <property type="taxonomic scope" value="Bacteria"/>
</dbReference>
<dbReference type="EMBL" id="JAME01000034">
    <property type="protein sequence ID" value="ETX27379.1"/>
    <property type="molecule type" value="Genomic_DNA"/>
</dbReference>
<dbReference type="PATRIC" id="fig|1449351.3.peg.3749"/>
<feature type="region of interest" description="Disordered" evidence="1">
    <location>
        <begin position="186"/>
        <end position="247"/>
    </location>
</feature>
<feature type="transmembrane region" description="Helical" evidence="2">
    <location>
        <begin position="21"/>
        <end position="43"/>
    </location>
</feature>
<keyword evidence="2" id="KW-0472">Membrane</keyword>
<accession>X7F5L8</accession>
<evidence type="ECO:0000256" key="1">
    <source>
        <dbReference type="SAM" id="MobiDB-lite"/>
    </source>
</evidence>
<keyword evidence="2" id="KW-1133">Transmembrane helix</keyword>
<evidence type="ECO:0000313" key="3">
    <source>
        <dbReference type="EMBL" id="ETX27379.1"/>
    </source>
</evidence>
<keyword evidence="2" id="KW-0812">Transmembrane</keyword>
<sequence>MRKTSLPPRLARFGRDEDGYITTEAMIVLPVLLWLLGAVWVWFDVSREQSIDQKVNYTIGDMISRETDPIDDAYIDNTYRLALEMIGKPASKVDLRITVVQFLSNRNGGNARYEVVWSEARGAFQPLSGTIDPEVMPLPLMARNDEVILVQTWSDHEPVFKAGLSPFDIRTYSFTRPRFAPQILFEGADGTSGSNQNNGWGNGDQDAPGNSLCNNNAENYDEGQSSQSCQDNVDGGANVEPGNSGGA</sequence>
<keyword evidence="4" id="KW-1185">Reference proteome</keyword>
<evidence type="ECO:0008006" key="5">
    <source>
        <dbReference type="Google" id="ProtNLM"/>
    </source>
</evidence>
<organism evidence="3 4">
    <name type="scientific">Roseivivax isoporae LMG 25204</name>
    <dbReference type="NCBI Taxonomy" id="1449351"/>
    <lineage>
        <taxon>Bacteria</taxon>
        <taxon>Pseudomonadati</taxon>
        <taxon>Pseudomonadota</taxon>
        <taxon>Alphaproteobacteria</taxon>
        <taxon>Rhodobacterales</taxon>
        <taxon>Roseobacteraceae</taxon>
        <taxon>Roseivivax</taxon>
    </lineage>
</organism>
<protein>
    <recommendedName>
        <fullName evidence="5">Flp pilus assembly protein TadG</fullName>
    </recommendedName>
</protein>
<evidence type="ECO:0000256" key="2">
    <source>
        <dbReference type="SAM" id="Phobius"/>
    </source>
</evidence>
<dbReference type="STRING" id="1449351.RISW2_14380"/>
<dbReference type="Proteomes" id="UP000023430">
    <property type="component" value="Unassembled WGS sequence"/>
</dbReference>
<comment type="caution">
    <text evidence="3">The sequence shown here is derived from an EMBL/GenBank/DDBJ whole genome shotgun (WGS) entry which is preliminary data.</text>
</comment>